<feature type="coiled-coil region" evidence="1">
    <location>
        <begin position="62"/>
        <end position="96"/>
    </location>
</feature>
<comment type="caution">
    <text evidence="2">The sequence shown here is derived from an EMBL/GenBank/DDBJ whole genome shotgun (WGS) entry which is preliminary data.</text>
</comment>
<keyword evidence="1" id="KW-0175">Coiled coil</keyword>
<evidence type="ECO:0000313" key="3">
    <source>
        <dbReference type="Proteomes" id="UP001589776"/>
    </source>
</evidence>
<evidence type="ECO:0000256" key="1">
    <source>
        <dbReference type="SAM" id="Coils"/>
    </source>
</evidence>
<protein>
    <recommendedName>
        <fullName evidence="4">TIGR02680 family protein</fullName>
    </recommendedName>
</protein>
<reference evidence="2 3" key="1">
    <citation type="submission" date="2024-09" db="EMBL/GenBank/DDBJ databases">
        <authorList>
            <person name="Sun Q."/>
            <person name="Mori K."/>
        </authorList>
    </citation>
    <scope>NUCLEOTIDE SEQUENCE [LARGE SCALE GENOMIC DNA]</scope>
    <source>
        <strain evidence="2 3">CCM 7759</strain>
    </source>
</reference>
<keyword evidence="3" id="KW-1185">Reference proteome</keyword>
<gene>
    <name evidence="2" type="ORF">ACFFK0_22535</name>
</gene>
<evidence type="ECO:0008006" key="4">
    <source>
        <dbReference type="Google" id="ProtNLM"/>
    </source>
</evidence>
<dbReference type="RefSeq" id="WP_377472624.1">
    <property type="nucleotide sequence ID" value="NZ_JBHLWN010000083.1"/>
</dbReference>
<dbReference type="EMBL" id="JBHLWN010000083">
    <property type="protein sequence ID" value="MFC0215178.1"/>
    <property type="molecule type" value="Genomic_DNA"/>
</dbReference>
<dbReference type="Proteomes" id="UP001589776">
    <property type="component" value="Unassembled WGS sequence"/>
</dbReference>
<name>A0ABV6DRI2_9BACL</name>
<proteinExistence type="predicted"/>
<evidence type="ECO:0000313" key="2">
    <source>
        <dbReference type="EMBL" id="MFC0215178.1"/>
    </source>
</evidence>
<organism evidence="2 3">
    <name type="scientific">Paenibacillus chartarius</name>
    <dbReference type="NCBI Taxonomy" id="747481"/>
    <lineage>
        <taxon>Bacteria</taxon>
        <taxon>Bacillati</taxon>
        <taxon>Bacillota</taxon>
        <taxon>Bacilli</taxon>
        <taxon>Bacillales</taxon>
        <taxon>Paenibacillaceae</taxon>
        <taxon>Paenibacillus</taxon>
    </lineage>
</organism>
<accession>A0ABV6DRI2</accession>
<sequence length="701" mass="81444">MDYSNTGITPTEILNDLVTEKLMHEQNKGIVELQLSECEKVIRQLENDLIILEEWIRDCGVYEKNLAYMVQLEREIEQSKEEVKAVEEKLVHEKRTLETLGDRYVAWKTQAKSELIKIRDIVPNAIFPVSSAEYEGDHYLPDYDVVVGPEAAAMIQQHEALSKQQNSMDTQIAVKREENKKLVQRKNEIESALAEFQVTWQYLEVPAKTISQLKSDKDLAQEERVTLMMKRSEKAAVKSEKSKSLGTLETELQRMVKEFERNGHEIEIWENFQYELFRKKYVDEKRKYEYLVNTVKSEINEKTNDKKTISLLLDSLREELVQTSLYRLEDEEIKDIRWNPERAVKEWMNQKYRIDDVIKAQQKTISIEYDSLFSLIEANSTMTTLVKEPLLERLKILRQSSSNNQEIVELLLRIKEWAEKEAEDQLIQKQKAEDAITFWSERVSRRVVLIINSIKTMVGRMKVRNTRGRFVELVRFKHGAKFPESKTEIASIVKSYCARQIQELMQEYGSADKVPKSQITKRTHISEIVLSVMGEFPRIQLYIPDASGNFLKEEIKPHLYKEWNVINNGGDKESSKSGGQTLMSHLIVLCMLLKQQNQDDSPGLLITDNMFGEMSAPELIEPLFVALELLKVQWITLCPPNIKLDITSKFDTVYSLDIEAKNGVNSITSKVQKYQRKFLYSRSAISQAKMEKQVDIDESVS</sequence>